<reference evidence="7 8" key="1">
    <citation type="submission" date="2020-01" db="EMBL/GenBank/DDBJ databases">
        <title>Bacteria diversity of Porities sp.</title>
        <authorList>
            <person name="Wang G."/>
        </authorList>
    </citation>
    <scope>NUCLEOTIDE SEQUENCE [LARGE SCALE GENOMIC DNA]</scope>
    <source>
        <strain evidence="7 8">R33</strain>
    </source>
</reference>
<comment type="caution">
    <text evidence="7">The sequence shown here is derived from an EMBL/GenBank/DDBJ whole genome shotgun (WGS) entry which is preliminary data.</text>
</comment>
<dbReference type="Pfam" id="PF00590">
    <property type="entry name" value="TP_methylase"/>
    <property type="match status" value="1"/>
</dbReference>
<keyword evidence="1" id="KW-0963">Cytoplasm</keyword>
<keyword evidence="4 7" id="KW-0808">Transferase</keyword>
<dbReference type="PIRSF" id="PIRSF005917">
    <property type="entry name" value="MTase_YraL"/>
    <property type="match status" value="1"/>
</dbReference>
<dbReference type="RefSeq" id="WP_161436410.1">
    <property type="nucleotide sequence ID" value="NZ_WXYO01000007.1"/>
</dbReference>
<dbReference type="InterPro" id="IPR000878">
    <property type="entry name" value="4pyrrol_Mease"/>
</dbReference>
<evidence type="ECO:0000256" key="4">
    <source>
        <dbReference type="ARBA" id="ARBA00022679"/>
    </source>
</evidence>
<dbReference type="InterPro" id="IPR035996">
    <property type="entry name" value="4pyrrol_Methylase_sf"/>
</dbReference>
<gene>
    <name evidence="7" type="ORF">GTQ38_15215</name>
</gene>
<evidence type="ECO:0000313" key="8">
    <source>
        <dbReference type="Proteomes" id="UP000475249"/>
    </source>
</evidence>
<feature type="domain" description="Tetrapyrrole methylase" evidence="6">
    <location>
        <begin position="32"/>
        <end position="219"/>
    </location>
</feature>
<dbReference type="GO" id="GO:0006364">
    <property type="term" value="P:rRNA processing"/>
    <property type="evidence" value="ECO:0007669"/>
    <property type="project" value="UniProtKB-KW"/>
</dbReference>
<evidence type="ECO:0000256" key="1">
    <source>
        <dbReference type="ARBA" id="ARBA00022490"/>
    </source>
</evidence>
<sequence length="241" mass="27024">MTGFSNDYGELYLIPTTLGDNEPLVVLPISIKRAIEDIDHYIVEHEKSARRFIKKVSPRKSQPGLHIEQLNKFTEAEQIQSFLDPCLEGYPVGILSEAGCPGIADPGAEVVRIAHEKNIRVIPLVGPSSIILGLMASGLNGQNFAFNGYLPIESADRKSAIKQFERISKERQQTQIFIETPYRNDKLLAELLRVLGKHTQLCVAADLTLDSEFVLTRSITEWKSMNLPELHKRPAIFIFQA</sequence>
<keyword evidence="3 7" id="KW-0489">Methyltransferase</keyword>
<organism evidence="7 8">
    <name type="scientific">Poritiphilus flavus</name>
    <dbReference type="NCBI Taxonomy" id="2697053"/>
    <lineage>
        <taxon>Bacteria</taxon>
        <taxon>Pseudomonadati</taxon>
        <taxon>Bacteroidota</taxon>
        <taxon>Flavobacteriia</taxon>
        <taxon>Flavobacteriales</taxon>
        <taxon>Flavobacteriaceae</taxon>
        <taxon>Poritiphilus</taxon>
    </lineage>
</organism>
<evidence type="ECO:0000256" key="3">
    <source>
        <dbReference type="ARBA" id="ARBA00022603"/>
    </source>
</evidence>
<evidence type="ECO:0000256" key="5">
    <source>
        <dbReference type="ARBA" id="ARBA00022691"/>
    </source>
</evidence>
<dbReference type="SUPFAM" id="SSF53790">
    <property type="entry name" value="Tetrapyrrole methylase"/>
    <property type="match status" value="1"/>
</dbReference>
<protein>
    <submittedName>
        <fullName evidence="7">SAM-dependent methyltransferase</fullName>
    </submittedName>
</protein>
<dbReference type="PANTHER" id="PTHR46111:SF2">
    <property type="entry name" value="SAM-DEPENDENT METHYLTRANSFERASE"/>
    <property type="match status" value="1"/>
</dbReference>
<dbReference type="InterPro" id="IPR014776">
    <property type="entry name" value="4pyrrole_Mease_sub2"/>
</dbReference>
<dbReference type="InterPro" id="IPR008189">
    <property type="entry name" value="rRNA_ssu_MeTfrase_I"/>
</dbReference>
<dbReference type="Gene3D" id="3.30.950.10">
    <property type="entry name" value="Methyltransferase, Cobalt-precorrin-4 Transmethylase, Domain 2"/>
    <property type="match status" value="1"/>
</dbReference>
<dbReference type="InterPro" id="IPR014777">
    <property type="entry name" value="4pyrrole_Mease_sub1"/>
</dbReference>
<dbReference type="EMBL" id="WXYO01000007">
    <property type="protein sequence ID" value="NAS13361.1"/>
    <property type="molecule type" value="Genomic_DNA"/>
</dbReference>
<dbReference type="CDD" id="cd11649">
    <property type="entry name" value="RsmI_like"/>
    <property type="match status" value="1"/>
</dbReference>
<evidence type="ECO:0000259" key="6">
    <source>
        <dbReference type="Pfam" id="PF00590"/>
    </source>
</evidence>
<dbReference type="GO" id="GO:0008168">
    <property type="term" value="F:methyltransferase activity"/>
    <property type="evidence" value="ECO:0007669"/>
    <property type="project" value="UniProtKB-KW"/>
</dbReference>
<dbReference type="PANTHER" id="PTHR46111">
    <property type="entry name" value="RIBOSOMAL RNA SMALL SUBUNIT METHYLTRANSFERASE I"/>
    <property type="match status" value="1"/>
</dbReference>
<dbReference type="Gene3D" id="3.40.1010.10">
    <property type="entry name" value="Cobalt-precorrin-4 Transmethylase, Domain 1"/>
    <property type="match status" value="1"/>
</dbReference>
<keyword evidence="2" id="KW-0698">rRNA processing</keyword>
<name>A0A6L9EFA4_9FLAO</name>
<keyword evidence="8" id="KW-1185">Reference proteome</keyword>
<keyword evidence="5" id="KW-0949">S-adenosyl-L-methionine</keyword>
<proteinExistence type="predicted"/>
<dbReference type="GO" id="GO:0032259">
    <property type="term" value="P:methylation"/>
    <property type="evidence" value="ECO:0007669"/>
    <property type="project" value="UniProtKB-KW"/>
</dbReference>
<evidence type="ECO:0000256" key="2">
    <source>
        <dbReference type="ARBA" id="ARBA00022552"/>
    </source>
</evidence>
<accession>A0A6L9EFA4</accession>
<evidence type="ECO:0000313" key="7">
    <source>
        <dbReference type="EMBL" id="NAS13361.1"/>
    </source>
</evidence>
<dbReference type="AlphaFoldDB" id="A0A6L9EFA4"/>
<dbReference type="Proteomes" id="UP000475249">
    <property type="component" value="Unassembled WGS sequence"/>
</dbReference>